<dbReference type="Gene3D" id="3.20.20.70">
    <property type="entry name" value="Aldolase class I"/>
    <property type="match status" value="1"/>
</dbReference>
<evidence type="ECO:0000256" key="3">
    <source>
        <dbReference type="ARBA" id="ARBA00004845"/>
    </source>
</evidence>
<dbReference type="InterPro" id="IPR006218">
    <property type="entry name" value="DAHP1/KDSA"/>
</dbReference>
<dbReference type="HAMAP" id="MF_00056">
    <property type="entry name" value="KDO8P_synth"/>
    <property type="match status" value="1"/>
</dbReference>
<proteinExistence type="inferred from homology"/>
<dbReference type="GeneID" id="93486279"/>
<evidence type="ECO:0000256" key="5">
    <source>
        <dbReference type="ARBA" id="ARBA00022490"/>
    </source>
</evidence>
<evidence type="ECO:0000313" key="10">
    <source>
        <dbReference type="EMBL" id="MBB6477964.1"/>
    </source>
</evidence>
<sequence length="275" mass="30364">MKPVTIGNLRLDGSRLFLIAGPCVIEEYERTKKIGETCRDICAKLGIDYIFKASFDKANRSSYQSFRGPGLEKGLAILAQLKEELRVPILSDIHSVEQLEPAAQVLDILQIPAFLSRQTDLVYGAAKTGKPVNVKKGQFMAPEDMENVLHKMQEAGNENLLLTERGASFGYHNLVVDMRGFPIMQQWGYPVIFDATHSVQLPGGAGTHSSGQREFVPYLARAAAAAGADGFFMEVHDNPDEALSDGPNMLRLDDLEALLTDLKAIFEIVKRSEIR</sequence>
<dbReference type="EMBL" id="JACHHI010000004">
    <property type="protein sequence ID" value="MBB6477964.1"/>
    <property type="molecule type" value="Genomic_DNA"/>
</dbReference>
<dbReference type="PANTHER" id="PTHR21057">
    <property type="entry name" value="PHOSPHO-2-DEHYDRO-3-DEOXYHEPTONATE ALDOLASE"/>
    <property type="match status" value="1"/>
</dbReference>
<evidence type="ECO:0000256" key="8">
    <source>
        <dbReference type="HAMAP-Rule" id="MF_00056"/>
    </source>
</evidence>
<dbReference type="UniPathway" id="UPA00030"/>
<dbReference type="Pfam" id="PF00793">
    <property type="entry name" value="DAHP_synth_1"/>
    <property type="match status" value="1"/>
</dbReference>
<comment type="subcellular location">
    <subcellularLocation>
        <location evidence="1 8">Cytoplasm</location>
    </subcellularLocation>
</comment>
<dbReference type="NCBIfam" id="TIGR01362">
    <property type="entry name" value="KDO8P_synth"/>
    <property type="match status" value="1"/>
</dbReference>
<evidence type="ECO:0000256" key="7">
    <source>
        <dbReference type="ARBA" id="ARBA00049112"/>
    </source>
</evidence>
<dbReference type="GO" id="GO:0005737">
    <property type="term" value="C:cytoplasm"/>
    <property type="evidence" value="ECO:0007669"/>
    <property type="project" value="UniProtKB-SubCell"/>
</dbReference>
<organism evidence="10 11">
    <name type="scientific">Negativicoccus succinicivorans</name>
    <dbReference type="NCBI Taxonomy" id="620903"/>
    <lineage>
        <taxon>Bacteria</taxon>
        <taxon>Bacillati</taxon>
        <taxon>Bacillota</taxon>
        <taxon>Negativicutes</taxon>
        <taxon>Veillonellales</taxon>
        <taxon>Veillonellaceae</taxon>
        <taxon>Negativicoccus</taxon>
    </lineage>
</organism>
<comment type="catalytic activity">
    <reaction evidence="7 8">
        <text>D-arabinose 5-phosphate + phosphoenolpyruvate + H2O = 3-deoxy-alpha-D-manno-2-octulosonate-8-phosphate + phosphate</text>
        <dbReference type="Rhea" id="RHEA:14053"/>
        <dbReference type="ChEBI" id="CHEBI:15377"/>
        <dbReference type="ChEBI" id="CHEBI:43474"/>
        <dbReference type="ChEBI" id="CHEBI:57693"/>
        <dbReference type="ChEBI" id="CHEBI:58702"/>
        <dbReference type="ChEBI" id="CHEBI:85985"/>
        <dbReference type="EC" id="2.5.1.55"/>
    </reaction>
</comment>
<evidence type="ECO:0000256" key="1">
    <source>
        <dbReference type="ARBA" id="ARBA00004496"/>
    </source>
</evidence>
<dbReference type="SUPFAM" id="SSF51569">
    <property type="entry name" value="Aldolase"/>
    <property type="match status" value="1"/>
</dbReference>
<evidence type="ECO:0000256" key="4">
    <source>
        <dbReference type="ARBA" id="ARBA00010499"/>
    </source>
</evidence>
<dbReference type="NCBIfam" id="NF003543">
    <property type="entry name" value="PRK05198.1"/>
    <property type="match status" value="1"/>
</dbReference>
<dbReference type="GO" id="GO:0019294">
    <property type="term" value="P:keto-3-deoxy-D-manno-octulosonic acid biosynthetic process"/>
    <property type="evidence" value="ECO:0007669"/>
    <property type="project" value="UniProtKB-UniRule"/>
</dbReference>
<dbReference type="AlphaFoldDB" id="A0A841QZ91"/>
<dbReference type="EC" id="2.5.1.55" evidence="8"/>
<evidence type="ECO:0000259" key="9">
    <source>
        <dbReference type="Pfam" id="PF00793"/>
    </source>
</evidence>
<keyword evidence="6 8" id="KW-0808">Transferase</keyword>
<reference evidence="10 11" key="1">
    <citation type="submission" date="2020-08" db="EMBL/GenBank/DDBJ databases">
        <title>Genomic Encyclopedia of Type Strains, Phase IV (KMG-IV): sequencing the most valuable type-strain genomes for metagenomic binning, comparative biology and taxonomic classification.</title>
        <authorList>
            <person name="Goeker M."/>
        </authorList>
    </citation>
    <scope>NUCLEOTIDE SEQUENCE [LARGE SCALE GENOMIC DNA]</scope>
    <source>
        <strain evidence="10 11">DSM 21255</strain>
    </source>
</reference>
<comment type="pathway">
    <text evidence="3 8">Carbohydrate biosynthesis; 3-deoxy-D-manno-octulosonate biosynthesis; 3-deoxy-D-manno-octulosonate from D-ribulose 5-phosphate: step 2/3.</text>
</comment>
<feature type="domain" description="DAHP synthetase I/KDSA" evidence="9">
    <location>
        <begin position="12"/>
        <end position="269"/>
    </location>
</feature>
<keyword evidence="11" id="KW-1185">Reference proteome</keyword>
<comment type="caution">
    <text evidence="10">The sequence shown here is derived from an EMBL/GenBank/DDBJ whole genome shotgun (WGS) entry which is preliminary data.</text>
</comment>
<dbReference type="InterPro" id="IPR013785">
    <property type="entry name" value="Aldolase_TIM"/>
</dbReference>
<dbReference type="UniPathway" id="UPA00357">
    <property type="reaction ID" value="UER00474"/>
</dbReference>
<dbReference type="Proteomes" id="UP000591941">
    <property type="component" value="Unassembled WGS sequence"/>
</dbReference>
<accession>A0A841QZ91</accession>
<dbReference type="GO" id="GO:0008676">
    <property type="term" value="F:3-deoxy-8-phosphooctulonate synthase activity"/>
    <property type="evidence" value="ECO:0007669"/>
    <property type="project" value="UniProtKB-UniRule"/>
</dbReference>
<evidence type="ECO:0000256" key="2">
    <source>
        <dbReference type="ARBA" id="ARBA00004756"/>
    </source>
</evidence>
<keyword evidence="5 8" id="KW-0963">Cytoplasm</keyword>
<gene>
    <name evidence="8" type="primary">kdsA</name>
    <name evidence="10" type="ORF">HNR45_001017</name>
</gene>
<evidence type="ECO:0000313" key="11">
    <source>
        <dbReference type="Proteomes" id="UP000591941"/>
    </source>
</evidence>
<dbReference type="RefSeq" id="WP_159822323.1">
    <property type="nucleotide sequence ID" value="NZ_CABWNB010000001.1"/>
</dbReference>
<comment type="pathway">
    <text evidence="2">Bacterial outer membrane biogenesis; lipopolysaccharide biosynthesis.</text>
</comment>
<keyword evidence="8" id="KW-0448">Lipopolysaccharide biosynthesis</keyword>
<dbReference type="InterPro" id="IPR006269">
    <property type="entry name" value="KDO8P_synthase"/>
</dbReference>
<protein>
    <recommendedName>
        <fullName evidence="8">2-dehydro-3-deoxyphosphooctonate aldolase</fullName>
        <ecNumber evidence="8">2.5.1.55</ecNumber>
    </recommendedName>
    <alternativeName>
        <fullName evidence="8">3-deoxy-D-manno-octulosonic acid 8-phosphate synthase</fullName>
    </alternativeName>
    <alternativeName>
        <fullName evidence="8">KDO-8-phosphate synthase</fullName>
        <shortName evidence="8">KDO 8-P synthase</shortName>
        <shortName evidence="8">KDOPS</shortName>
    </alternativeName>
    <alternativeName>
        <fullName evidence="8">Phospho-2-dehydro-3-deoxyoctonate aldolase</fullName>
    </alternativeName>
</protein>
<evidence type="ECO:0000256" key="6">
    <source>
        <dbReference type="ARBA" id="ARBA00022679"/>
    </source>
</evidence>
<name>A0A841QZ91_9FIRM</name>
<dbReference type="OrthoDB" id="9780456at2"/>
<comment type="similarity">
    <text evidence="4 8">Belongs to the KdsA family.</text>
</comment>